<gene>
    <name evidence="1" type="ORF">BT96DRAFT_1018965</name>
</gene>
<dbReference type="Gene3D" id="1.20.1280.50">
    <property type="match status" value="1"/>
</dbReference>
<reference evidence="1" key="1">
    <citation type="journal article" date="2019" name="Environ. Microbiol.">
        <title>Fungal ecological strategies reflected in gene transcription - a case study of two litter decomposers.</title>
        <authorList>
            <person name="Barbi F."/>
            <person name="Kohler A."/>
            <person name="Barry K."/>
            <person name="Baskaran P."/>
            <person name="Daum C."/>
            <person name="Fauchery L."/>
            <person name="Ihrmark K."/>
            <person name="Kuo A."/>
            <person name="LaButti K."/>
            <person name="Lipzen A."/>
            <person name="Morin E."/>
            <person name="Grigoriev I.V."/>
            <person name="Henrissat B."/>
            <person name="Lindahl B."/>
            <person name="Martin F."/>
        </authorList>
    </citation>
    <scope>NUCLEOTIDE SEQUENCE</scope>
    <source>
        <strain evidence="1">JB14</strain>
    </source>
</reference>
<accession>A0A6A4HSI4</accession>
<keyword evidence="2" id="KW-1185">Reference proteome</keyword>
<name>A0A6A4HSI4_9AGAR</name>
<proteinExistence type="predicted"/>
<dbReference type="Proteomes" id="UP000799118">
    <property type="component" value="Unassembled WGS sequence"/>
</dbReference>
<dbReference type="EMBL" id="ML769458">
    <property type="protein sequence ID" value="KAE9400288.1"/>
    <property type="molecule type" value="Genomic_DNA"/>
</dbReference>
<sequence length="230" mass="26411">MSLSKFKLRSSLFPLQRLSDDLLLEIFTHCVNSDLFDLNINERYALLNISWVCTQWRQLAIGCSKLWSNYALSFTKEPHYCKLFDLFLQRLREHSLSLSVYAYAPVHSTVLAQLTQHSSRLQQLELELHIDKPSDDPCLLYLDFPALETLKIDIRSRVEAAERLAYITGLLACAPNVHTFKLHGSSCAIPQNSFLSKSIRNYLHVSISNDSLWIMTEELLPLLTVQIQSP</sequence>
<organism evidence="1 2">
    <name type="scientific">Gymnopus androsaceus JB14</name>
    <dbReference type="NCBI Taxonomy" id="1447944"/>
    <lineage>
        <taxon>Eukaryota</taxon>
        <taxon>Fungi</taxon>
        <taxon>Dikarya</taxon>
        <taxon>Basidiomycota</taxon>
        <taxon>Agaricomycotina</taxon>
        <taxon>Agaricomycetes</taxon>
        <taxon>Agaricomycetidae</taxon>
        <taxon>Agaricales</taxon>
        <taxon>Marasmiineae</taxon>
        <taxon>Omphalotaceae</taxon>
        <taxon>Gymnopus</taxon>
    </lineage>
</organism>
<protein>
    <submittedName>
        <fullName evidence="1">Uncharacterized protein</fullName>
    </submittedName>
</protein>
<dbReference type="AlphaFoldDB" id="A0A6A4HSI4"/>
<evidence type="ECO:0000313" key="1">
    <source>
        <dbReference type="EMBL" id="KAE9400288.1"/>
    </source>
</evidence>
<evidence type="ECO:0000313" key="2">
    <source>
        <dbReference type="Proteomes" id="UP000799118"/>
    </source>
</evidence>
<dbReference type="OrthoDB" id="2269034at2759"/>